<sequence length="121" mass="14570">MSDVTTLSRVKWRSYETLLSYTTQDQHIKELKGQVDEQKKLLQNVIDNNDQIIQGQNKQFQELQDLSKKLSTINEEQSRRIEKLEDQIKMENNEKTKEIKKASKSEISTIFFFWYFCHYFI</sequence>
<accession>A0ABR2J0C6</accession>
<evidence type="ECO:0000313" key="3">
    <source>
        <dbReference type="Proteomes" id="UP001470230"/>
    </source>
</evidence>
<keyword evidence="1" id="KW-0175">Coiled coil</keyword>
<reference evidence="2 3" key="1">
    <citation type="submission" date="2024-04" db="EMBL/GenBank/DDBJ databases">
        <title>Tritrichomonas musculus Genome.</title>
        <authorList>
            <person name="Alves-Ferreira E."/>
            <person name="Grigg M."/>
            <person name="Lorenzi H."/>
            <person name="Galac M."/>
        </authorList>
    </citation>
    <scope>NUCLEOTIDE SEQUENCE [LARGE SCALE GENOMIC DNA]</scope>
    <source>
        <strain evidence="2 3">EAF2021</strain>
    </source>
</reference>
<name>A0ABR2J0C6_9EUKA</name>
<feature type="coiled-coil region" evidence="1">
    <location>
        <begin position="28"/>
        <end position="101"/>
    </location>
</feature>
<gene>
    <name evidence="2" type="ORF">M9Y10_007060</name>
</gene>
<dbReference type="Proteomes" id="UP001470230">
    <property type="component" value="Unassembled WGS sequence"/>
</dbReference>
<evidence type="ECO:0000256" key="1">
    <source>
        <dbReference type="SAM" id="Coils"/>
    </source>
</evidence>
<evidence type="ECO:0000313" key="2">
    <source>
        <dbReference type="EMBL" id="KAK8871340.1"/>
    </source>
</evidence>
<comment type="caution">
    <text evidence="2">The sequence shown here is derived from an EMBL/GenBank/DDBJ whole genome shotgun (WGS) entry which is preliminary data.</text>
</comment>
<organism evidence="2 3">
    <name type="scientific">Tritrichomonas musculus</name>
    <dbReference type="NCBI Taxonomy" id="1915356"/>
    <lineage>
        <taxon>Eukaryota</taxon>
        <taxon>Metamonada</taxon>
        <taxon>Parabasalia</taxon>
        <taxon>Tritrichomonadida</taxon>
        <taxon>Tritrichomonadidae</taxon>
        <taxon>Tritrichomonas</taxon>
    </lineage>
</organism>
<proteinExistence type="predicted"/>
<keyword evidence="3" id="KW-1185">Reference proteome</keyword>
<protein>
    <submittedName>
        <fullName evidence="2">Uncharacterized protein</fullName>
    </submittedName>
</protein>
<dbReference type="EMBL" id="JAPFFF010000013">
    <property type="protein sequence ID" value="KAK8871340.1"/>
    <property type="molecule type" value="Genomic_DNA"/>
</dbReference>